<dbReference type="Pfam" id="PF06784">
    <property type="entry name" value="UPF0240"/>
    <property type="match status" value="1"/>
</dbReference>
<dbReference type="PANTHER" id="PTHR13338:SF4">
    <property type="entry name" value="NADH DEHYDROGENASE [UBIQUINONE] 1 ALPHA SUBCOMPLEX ASSEMBLY FACTOR 4"/>
    <property type="match status" value="1"/>
</dbReference>
<dbReference type="KEGG" id="psoj:PHYSODRAFT_560444"/>
<dbReference type="PANTHER" id="PTHR13338">
    <property type="entry name" value="UPF0240 PROTEIN"/>
    <property type="match status" value="1"/>
</dbReference>
<dbReference type="AlphaFoldDB" id="G4ZGX0"/>
<feature type="region of interest" description="Disordered" evidence="1">
    <location>
        <begin position="96"/>
        <end position="133"/>
    </location>
</feature>
<dbReference type="GO" id="GO:0032981">
    <property type="term" value="P:mitochondrial respiratory chain complex I assembly"/>
    <property type="evidence" value="ECO:0007669"/>
    <property type="project" value="InterPro"/>
</dbReference>
<dbReference type="InParanoid" id="G4ZGX0"/>
<sequence length="217" mass="23491">MGSAASKTSASVASASRNRVIRTNVSLEQLVALSRGSSSELPTQAQAMAVETSSTPIDAHGSKVELMEMQQRLLQDVQKIDDFDRVKFLEESTRAFEATASSHRPRSSQPVRLPTDKTNAASSTGVGGADEEQVRGRLTGRDLRTLLRLHYEKPESWTPEVLADKYGLDAADMHCILNSVGPPNVLPPRGSSEHPLGVWFDAPGMLPAQSKQQKTLA</sequence>
<organism evidence="2 3">
    <name type="scientific">Phytophthora sojae (strain P6497)</name>
    <name type="common">Soybean stem and root rot agent</name>
    <name type="synonym">Phytophthora megasperma f. sp. glycines</name>
    <dbReference type="NCBI Taxonomy" id="1094619"/>
    <lineage>
        <taxon>Eukaryota</taxon>
        <taxon>Sar</taxon>
        <taxon>Stramenopiles</taxon>
        <taxon>Oomycota</taxon>
        <taxon>Peronosporomycetes</taxon>
        <taxon>Peronosporales</taxon>
        <taxon>Peronosporaceae</taxon>
        <taxon>Phytophthora</taxon>
    </lineage>
</organism>
<dbReference type="GeneID" id="20663484"/>
<feature type="compositionally biased region" description="Polar residues" evidence="1">
    <location>
        <begin position="99"/>
        <end position="124"/>
    </location>
</feature>
<dbReference type="GO" id="GO:0005739">
    <property type="term" value="C:mitochondrion"/>
    <property type="evidence" value="ECO:0007669"/>
    <property type="project" value="TreeGrafter"/>
</dbReference>
<dbReference type="InterPro" id="IPR009622">
    <property type="entry name" value="NDUFAF4"/>
</dbReference>
<evidence type="ECO:0000313" key="2">
    <source>
        <dbReference type="EMBL" id="EGZ18036.1"/>
    </source>
</evidence>
<gene>
    <name evidence="2" type="ORF">PHYSODRAFT_560444</name>
</gene>
<dbReference type="Proteomes" id="UP000002640">
    <property type="component" value="Unassembled WGS sequence"/>
</dbReference>
<reference evidence="2 3" key="1">
    <citation type="journal article" date="2006" name="Science">
        <title>Phytophthora genome sequences uncover evolutionary origins and mechanisms of pathogenesis.</title>
        <authorList>
            <person name="Tyler B.M."/>
            <person name="Tripathy S."/>
            <person name="Zhang X."/>
            <person name="Dehal P."/>
            <person name="Jiang R.H."/>
            <person name="Aerts A."/>
            <person name="Arredondo F.D."/>
            <person name="Baxter L."/>
            <person name="Bensasson D."/>
            <person name="Beynon J.L."/>
            <person name="Chapman J."/>
            <person name="Damasceno C.M."/>
            <person name="Dorrance A.E."/>
            <person name="Dou D."/>
            <person name="Dickerman A.W."/>
            <person name="Dubchak I.L."/>
            <person name="Garbelotto M."/>
            <person name="Gijzen M."/>
            <person name="Gordon S.G."/>
            <person name="Govers F."/>
            <person name="Grunwald N.J."/>
            <person name="Huang W."/>
            <person name="Ivors K.L."/>
            <person name="Jones R.W."/>
            <person name="Kamoun S."/>
            <person name="Krampis K."/>
            <person name="Lamour K.H."/>
            <person name="Lee M.K."/>
            <person name="McDonald W.H."/>
            <person name="Medina M."/>
            <person name="Meijer H.J."/>
            <person name="Nordberg E.K."/>
            <person name="Maclean D.J."/>
            <person name="Ospina-Giraldo M.D."/>
            <person name="Morris P.F."/>
            <person name="Phuntumart V."/>
            <person name="Putnam N.H."/>
            <person name="Rash S."/>
            <person name="Rose J.K."/>
            <person name="Sakihama Y."/>
            <person name="Salamov A.A."/>
            <person name="Savidor A."/>
            <person name="Scheuring C.F."/>
            <person name="Smith B.M."/>
            <person name="Sobral B.W."/>
            <person name="Terry A."/>
            <person name="Torto-Alalibo T.A."/>
            <person name="Win J."/>
            <person name="Xu Z."/>
            <person name="Zhang H."/>
            <person name="Grigoriev I.V."/>
            <person name="Rokhsar D.S."/>
            <person name="Boore J.L."/>
        </authorList>
    </citation>
    <scope>NUCLEOTIDE SEQUENCE [LARGE SCALE GENOMIC DNA]</scope>
    <source>
        <strain evidence="2 3">P6497</strain>
    </source>
</reference>
<evidence type="ECO:0008006" key="4">
    <source>
        <dbReference type="Google" id="ProtNLM"/>
    </source>
</evidence>
<protein>
    <recommendedName>
        <fullName evidence="4">NADH dehydrogenase [ubiquinone] 1 alpha subcomplex assembly factor 4</fullName>
    </recommendedName>
</protein>
<accession>G4ZGX0</accession>
<keyword evidence="3" id="KW-1185">Reference proteome</keyword>
<dbReference type="EMBL" id="JH159154">
    <property type="protein sequence ID" value="EGZ18036.1"/>
    <property type="molecule type" value="Genomic_DNA"/>
</dbReference>
<evidence type="ECO:0000256" key="1">
    <source>
        <dbReference type="SAM" id="MobiDB-lite"/>
    </source>
</evidence>
<proteinExistence type="predicted"/>
<name>G4ZGX0_PHYSP</name>
<dbReference type="RefSeq" id="XP_009527094.1">
    <property type="nucleotide sequence ID" value="XM_009528799.1"/>
</dbReference>
<dbReference type="OMA" id="WASNSMT"/>
<evidence type="ECO:0000313" key="3">
    <source>
        <dbReference type="Proteomes" id="UP000002640"/>
    </source>
</evidence>